<feature type="region of interest" description="Disordered" evidence="1">
    <location>
        <begin position="45"/>
        <end position="73"/>
    </location>
</feature>
<comment type="caution">
    <text evidence="2">The sequence shown here is derived from an EMBL/GenBank/DDBJ whole genome shotgun (WGS) entry which is preliminary data.</text>
</comment>
<gene>
    <name evidence="2" type="ORF">H4219_005170</name>
</gene>
<evidence type="ECO:0000256" key="1">
    <source>
        <dbReference type="SAM" id="MobiDB-lite"/>
    </source>
</evidence>
<proteinExistence type="predicted"/>
<accession>A0A9W7ZQ41</accession>
<keyword evidence="3" id="KW-1185">Reference proteome</keyword>
<dbReference type="OrthoDB" id="10608604at2759"/>
<dbReference type="Proteomes" id="UP001150538">
    <property type="component" value="Unassembled WGS sequence"/>
</dbReference>
<dbReference type="AlphaFoldDB" id="A0A9W7ZQ41"/>
<dbReference type="EMBL" id="JANBPU010000255">
    <property type="protein sequence ID" value="KAJ1913546.1"/>
    <property type="molecule type" value="Genomic_DNA"/>
</dbReference>
<reference evidence="2" key="1">
    <citation type="submission" date="2022-07" db="EMBL/GenBank/DDBJ databases">
        <title>Phylogenomic reconstructions and comparative analyses of Kickxellomycotina fungi.</title>
        <authorList>
            <person name="Reynolds N.K."/>
            <person name="Stajich J.E."/>
            <person name="Barry K."/>
            <person name="Grigoriev I.V."/>
            <person name="Crous P."/>
            <person name="Smith M.E."/>
        </authorList>
    </citation>
    <scope>NUCLEOTIDE SEQUENCE</scope>
    <source>
        <strain evidence="2">NBRC 100468</strain>
    </source>
</reference>
<sequence>MYGGDNDNNNNNNFGEGNVEFIGDDEVAATTVPYTISPSLFALMDDSDDGDKEAGNNNGLLQGSIEGGGGTNNINNNNVDENILQFIPSLSRKISDVGALKGWTENGLNETKGLFNDQQRISTNAKAALSVPKPQFLQ</sequence>
<protein>
    <submittedName>
        <fullName evidence="2">Uncharacterized protein</fullName>
    </submittedName>
</protein>
<evidence type="ECO:0000313" key="2">
    <source>
        <dbReference type="EMBL" id="KAJ1913546.1"/>
    </source>
</evidence>
<organism evidence="2 3">
    <name type="scientific">Mycoemilia scoparia</name>
    <dbReference type="NCBI Taxonomy" id="417184"/>
    <lineage>
        <taxon>Eukaryota</taxon>
        <taxon>Fungi</taxon>
        <taxon>Fungi incertae sedis</taxon>
        <taxon>Zoopagomycota</taxon>
        <taxon>Kickxellomycotina</taxon>
        <taxon>Kickxellomycetes</taxon>
        <taxon>Kickxellales</taxon>
        <taxon>Kickxellaceae</taxon>
        <taxon>Mycoemilia</taxon>
    </lineage>
</organism>
<name>A0A9W7ZQ41_9FUNG</name>
<evidence type="ECO:0000313" key="3">
    <source>
        <dbReference type="Proteomes" id="UP001150538"/>
    </source>
</evidence>